<keyword evidence="1" id="KW-0472">Membrane</keyword>
<gene>
    <name evidence="2" type="ORF">ACFHYQ_05110</name>
</gene>
<accession>A0ABV6U0Y2</accession>
<dbReference type="RefSeq" id="WP_394300132.1">
    <property type="nucleotide sequence ID" value="NZ_JBHMQT010000006.1"/>
</dbReference>
<reference evidence="2 3" key="1">
    <citation type="submission" date="2024-09" db="EMBL/GenBank/DDBJ databases">
        <authorList>
            <person name="Sun Q."/>
            <person name="Mori K."/>
        </authorList>
    </citation>
    <scope>NUCLEOTIDE SEQUENCE [LARGE SCALE GENOMIC DNA]</scope>
    <source>
        <strain evidence="2 3">TBRC 1851</strain>
    </source>
</reference>
<proteinExistence type="predicted"/>
<keyword evidence="1" id="KW-0812">Transmembrane</keyword>
<evidence type="ECO:0000313" key="3">
    <source>
        <dbReference type="Proteomes" id="UP001589870"/>
    </source>
</evidence>
<comment type="caution">
    <text evidence="2">The sequence shown here is derived from an EMBL/GenBank/DDBJ whole genome shotgun (WGS) entry which is preliminary data.</text>
</comment>
<dbReference type="Proteomes" id="UP001589870">
    <property type="component" value="Unassembled WGS sequence"/>
</dbReference>
<organism evidence="2 3">
    <name type="scientific">Sphaerimonospora cavernae</name>
    <dbReference type="NCBI Taxonomy" id="1740611"/>
    <lineage>
        <taxon>Bacteria</taxon>
        <taxon>Bacillati</taxon>
        <taxon>Actinomycetota</taxon>
        <taxon>Actinomycetes</taxon>
        <taxon>Streptosporangiales</taxon>
        <taxon>Streptosporangiaceae</taxon>
        <taxon>Sphaerimonospora</taxon>
    </lineage>
</organism>
<keyword evidence="3" id="KW-1185">Reference proteome</keyword>
<name>A0ABV6U0Y2_9ACTN</name>
<dbReference type="EMBL" id="JBHMQT010000006">
    <property type="protein sequence ID" value="MFC0861674.1"/>
    <property type="molecule type" value="Genomic_DNA"/>
</dbReference>
<feature type="transmembrane region" description="Helical" evidence="1">
    <location>
        <begin position="43"/>
        <end position="62"/>
    </location>
</feature>
<evidence type="ECO:0000313" key="2">
    <source>
        <dbReference type="EMBL" id="MFC0861674.1"/>
    </source>
</evidence>
<keyword evidence="1" id="KW-1133">Transmembrane helix</keyword>
<protein>
    <submittedName>
        <fullName evidence="2">Uncharacterized protein</fullName>
    </submittedName>
</protein>
<evidence type="ECO:0000256" key="1">
    <source>
        <dbReference type="SAM" id="Phobius"/>
    </source>
</evidence>
<sequence>MLRTYGRLLALGAWLGAWFTTNVPLLRWFRARRGDDAGEGPLGFIVIAAAIFLLAIAVAAKITQVVNEHMAKIK</sequence>